<dbReference type="InParanoid" id="A0A409VY06"/>
<gene>
    <name evidence="1" type="ORF">CVT26_011589</name>
</gene>
<keyword evidence="2" id="KW-1185">Reference proteome</keyword>
<protein>
    <submittedName>
        <fullName evidence="1">Uncharacterized protein</fullName>
    </submittedName>
</protein>
<sequence length="109" mass="12255">MAVLCPRAPVIFVVDGTTHYGRFKRPLFGVNANNRRVVVGHRVRLANGNKVSVPKGKMKSVQYVLMVNLSFDYSLYDFDLTPKKSEVKQMLVSALINHLYALLPRIPAP</sequence>
<name>A0A409VY06_9AGAR</name>
<accession>A0A409VY06</accession>
<reference evidence="1 2" key="1">
    <citation type="journal article" date="2018" name="Evol. Lett.">
        <title>Horizontal gene cluster transfer increased hallucinogenic mushroom diversity.</title>
        <authorList>
            <person name="Reynolds H.T."/>
            <person name="Vijayakumar V."/>
            <person name="Gluck-Thaler E."/>
            <person name="Korotkin H.B."/>
            <person name="Matheny P.B."/>
            <person name="Slot J.C."/>
        </authorList>
    </citation>
    <scope>NUCLEOTIDE SEQUENCE [LARGE SCALE GENOMIC DNA]</scope>
    <source>
        <strain evidence="1 2">SRW20</strain>
    </source>
</reference>
<evidence type="ECO:0000313" key="2">
    <source>
        <dbReference type="Proteomes" id="UP000284706"/>
    </source>
</evidence>
<evidence type="ECO:0000313" key="1">
    <source>
        <dbReference type="EMBL" id="PPQ71110.1"/>
    </source>
</evidence>
<organism evidence="1 2">
    <name type="scientific">Gymnopilus dilepis</name>
    <dbReference type="NCBI Taxonomy" id="231916"/>
    <lineage>
        <taxon>Eukaryota</taxon>
        <taxon>Fungi</taxon>
        <taxon>Dikarya</taxon>
        <taxon>Basidiomycota</taxon>
        <taxon>Agaricomycotina</taxon>
        <taxon>Agaricomycetes</taxon>
        <taxon>Agaricomycetidae</taxon>
        <taxon>Agaricales</taxon>
        <taxon>Agaricineae</taxon>
        <taxon>Hymenogastraceae</taxon>
        <taxon>Gymnopilus</taxon>
    </lineage>
</organism>
<dbReference type="AlphaFoldDB" id="A0A409VY06"/>
<proteinExistence type="predicted"/>
<comment type="caution">
    <text evidence="1">The sequence shown here is derived from an EMBL/GenBank/DDBJ whole genome shotgun (WGS) entry which is preliminary data.</text>
</comment>
<dbReference type="EMBL" id="NHYE01005515">
    <property type="protein sequence ID" value="PPQ71110.1"/>
    <property type="molecule type" value="Genomic_DNA"/>
</dbReference>
<dbReference type="Proteomes" id="UP000284706">
    <property type="component" value="Unassembled WGS sequence"/>
</dbReference>